<evidence type="ECO:0000256" key="1">
    <source>
        <dbReference type="SAM" id="MobiDB-lite"/>
    </source>
</evidence>
<dbReference type="EMBL" id="JBELQC010000003">
    <property type="protein sequence ID" value="MFL9842426.1"/>
    <property type="molecule type" value="Genomic_DNA"/>
</dbReference>
<accession>A0ABW8YQ71</accession>
<feature type="compositionally biased region" description="Acidic residues" evidence="1">
    <location>
        <begin position="275"/>
        <end position="290"/>
    </location>
</feature>
<feature type="compositionally biased region" description="Basic and acidic residues" evidence="1">
    <location>
        <begin position="305"/>
        <end position="320"/>
    </location>
</feature>
<comment type="caution">
    <text evidence="2">The sequence shown here is derived from an EMBL/GenBank/DDBJ whole genome shotgun (WGS) entry which is preliminary data.</text>
</comment>
<dbReference type="Proteomes" id="UP001629244">
    <property type="component" value="Unassembled WGS sequence"/>
</dbReference>
<feature type="region of interest" description="Disordered" evidence="1">
    <location>
        <begin position="248"/>
        <end position="342"/>
    </location>
</feature>
<proteinExistence type="predicted"/>
<feature type="region of interest" description="Disordered" evidence="1">
    <location>
        <begin position="359"/>
        <end position="384"/>
    </location>
</feature>
<evidence type="ECO:0000313" key="3">
    <source>
        <dbReference type="Proteomes" id="UP001629244"/>
    </source>
</evidence>
<protein>
    <recommendedName>
        <fullName evidence="4">Helix-turn-helix domain-containing protein</fullName>
    </recommendedName>
</protein>
<dbReference type="Gene3D" id="1.10.10.60">
    <property type="entry name" value="Homeodomain-like"/>
    <property type="match status" value="1"/>
</dbReference>
<keyword evidence="3" id="KW-1185">Reference proteome</keyword>
<evidence type="ECO:0008006" key="4">
    <source>
        <dbReference type="Google" id="ProtNLM"/>
    </source>
</evidence>
<gene>
    <name evidence="2" type="ORF">ABS767_15760</name>
</gene>
<feature type="compositionally biased region" description="Basic and acidic residues" evidence="1">
    <location>
        <begin position="259"/>
        <end position="274"/>
    </location>
</feature>
<sequence>MNAFTAPEPAPYDVSTFNHAKFHELEPGVPDAQRYDGWTPEKQKRFLTALSRGHNVTQACAIVGMSRQTAYALRDSARGAAFALGWKAAQLRARDSLADELMDRAFNGVRESVTDDNGRITTRHRYDNQLAWKVLNRLDKRADAACTDGDAAAVRLVAADFEQYLDLVEQSAAPGRAGLFLAARFGAAGIATEDDLTPIRTLARADRWLRTHVDAGAAVPATDLDPADRATWTDEQWRRAEAIGLVALAAEAPPEEEADRPSETRDSCQDRPDSDADIDDELGIWWSEEEGVWRTSFPPPPDFEGYERGDPGDSDYQRELSEEEAEALAAEEAAERAPRIAAGAAVRDAWIARCRALAEAGASQNPPPEGEGDRREAGVEGCPG</sequence>
<organism evidence="2 3">
    <name type="scientific">Sphingomonas plantiphila</name>
    <dbReference type="NCBI Taxonomy" id="3163295"/>
    <lineage>
        <taxon>Bacteria</taxon>
        <taxon>Pseudomonadati</taxon>
        <taxon>Pseudomonadota</taxon>
        <taxon>Alphaproteobacteria</taxon>
        <taxon>Sphingomonadales</taxon>
        <taxon>Sphingomonadaceae</taxon>
        <taxon>Sphingomonas</taxon>
    </lineage>
</organism>
<name>A0ABW8YQ71_9SPHN</name>
<dbReference type="RefSeq" id="WP_408080078.1">
    <property type="nucleotide sequence ID" value="NZ_JBELQC010000003.1"/>
</dbReference>
<reference evidence="2 3" key="1">
    <citation type="submission" date="2024-06" db="EMBL/GenBank/DDBJ databases">
        <authorList>
            <person name="Kaempfer P."/>
            <person name="Viver T."/>
        </authorList>
    </citation>
    <scope>NUCLEOTIDE SEQUENCE [LARGE SCALE GENOMIC DNA]</scope>
    <source>
        <strain evidence="2 3">ST-64</strain>
    </source>
</reference>
<evidence type="ECO:0000313" key="2">
    <source>
        <dbReference type="EMBL" id="MFL9842426.1"/>
    </source>
</evidence>